<evidence type="ECO:0000256" key="2">
    <source>
        <dbReference type="ARBA" id="ARBA00022827"/>
    </source>
</evidence>
<keyword evidence="2" id="KW-0274">FAD</keyword>
<dbReference type="InterPro" id="IPR016169">
    <property type="entry name" value="FAD-bd_PCMH_sub2"/>
</dbReference>
<dbReference type="InterPro" id="IPR036318">
    <property type="entry name" value="FAD-bd_PCMH-like_sf"/>
</dbReference>
<dbReference type="GO" id="GO:1903457">
    <property type="term" value="P:lactate catabolic process"/>
    <property type="evidence" value="ECO:0007669"/>
    <property type="project" value="TreeGrafter"/>
</dbReference>
<evidence type="ECO:0000259" key="3">
    <source>
        <dbReference type="PROSITE" id="PS51387"/>
    </source>
</evidence>
<reference evidence="4 5" key="1">
    <citation type="submission" date="2019-05" db="EMBL/GenBank/DDBJ databases">
        <title>Panacibacter sp. strain 17mud1-8 Genome sequencing and assembly.</title>
        <authorList>
            <person name="Chhetri G."/>
        </authorList>
    </citation>
    <scope>NUCLEOTIDE SEQUENCE [LARGE SCALE GENOMIC DNA]</scope>
    <source>
        <strain evidence="4 5">17mud1-8</strain>
    </source>
</reference>
<evidence type="ECO:0000313" key="4">
    <source>
        <dbReference type="EMBL" id="TKK71942.1"/>
    </source>
</evidence>
<dbReference type="Gene3D" id="3.30.43.10">
    <property type="entry name" value="Uridine Diphospho-n-acetylenolpyruvylglucosamine Reductase, domain 2"/>
    <property type="match status" value="1"/>
</dbReference>
<dbReference type="SUPFAM" id="SSF56176">
    <property type="entry name" value="FAD-binding/transporter-associated domain-like"/>
    <property type="match status" value="1"/>
</dbReference>
<dbReference type="GO" id="GO:0071949">
    <property type="term" value="F:FAD binding"/>
    <property type="evidence" value="ECO:0007669"/>
    <property type="project" value="InterPro"/>
</dbReference>
<comment type="caution">
    <text evidence="4">The sequence shown here is derived from an EMBL/GenBank/DDBJ whole genome shotgun (WGS) entry which is preliminary data.</text>
</comment>
<dbReference type="InterPro" id="IPR006094">
    <property type="entry name" value="Oxid_FAD_bind_N"/>
</dbReference>
<keyword evidence="5" id="KW-1185">Reference proteome</keyword>
<dbReference type="Proteomes" id="UP000305848">
    <property type="component" value="Unassembled WGS sequence"/>
</dbReference>
<evidence type="ECO:0000313" key="5">
    <source>
        <dbReference type="Proteomes" id="UP000305848"/>
    </source>
</evidence>
<accession>A0A4U3LA07</accession>
<dbReference type="PROSITE" id="PS51387">
    <property type="entry name" value="FAD_PCMH"/>
    <property type="match status" value="1"/>
</dbReference>
<dbReference type="EMBL" id="SZQL01000001">
    <property type="protein sequence ID" value="TKK71942.1"/>
    <property type="molecule type" value="Genomic_DNA"/>
</dbReference>
<dbReference type="Gene3D" id="3.30.465.10">
    <property type="match status" value="1"/>
</dbReference>
<dbReference type="InterPro" id="IPR016166">
    <property type="entry name" value="FAD-bd_PCMH"/>
</dbReference>
<organism evidence="4 5">
    <name type="scientific">Ilyomonas limi</name>
    <dbReference type="NCBI Taxonomy" id="2575867"/>
    <lineage>
        <taxon>Bacteria</taxon>
        <taxon>Pseudomonadati</taxon>
        <taxon>Bacteroidota</taxon>
        <taxon>Chitinophagia</taxon>
        <taxon>Chitinophagales</taxon>
        <taxon>Chitinophagaceae</taxon>
        <taxon>Ilyomonas</taxon>
    </lineage>
</organism>
<dbReference type="AlphaFoldDB" id="A0A4U3LA07"/>
<feature type="domain" description="FAD-binding PCMH-type" evidence="3">
    <location>
        <begin position="36"/>
        <end position="223"/>
    </location>
</feature>
<dbReference type="Gene3D" id="1.10.45.10">
    <property type="entry name" value="Vanillyl-alcohol Oxidase, Chain A, domain 4"/>
    <property type="match status" value="1"/>
</dbReference>
<gene>
    <name evidence="4" type="ORF">FC093_02715</name>
</gene>
<dbReference type="Gene3D" id="3.40.462.10">
    <property type="entry name" value="FAD-linked oxidases, C-terminal domain"/>
    <property type="match status" value="1"/>
</dbReference>
<dbReference type="GO" id="GO:0008720">
    <property type="term" value="F:D-lactate dehydrogenase (NAD+) activity"/>
    <property type="evidence" value="ECO:0007669"/>
    <property type="project" value="TreeGrafter"/>
</dbReference>
<name>A0A4U3LA07_9BACT</name>
<protein>
    <submittedName>
        <fullName evidence="4">FAD-binding oxidoreductase</fullName>
    </submittedName>
</protein>
<dbReference type="InterPro" id="IPR016171">
    <property type="entry name" value="Vanillyl_alc_oxidase_C-sub2"/>
</dbReference>
<dbReference type="InterPro" id="IPR016167">
    <property type="entry name" value="FAD-bd_PCMH_sub1"/>
</dbReference>
<dbReference type="PANTHER" id="PTHR11748:SF114">
    <property type="entry name" value="ARYL-ALCOHOL OXIDASE VANILLYL-ALCOHOL OXIDASE (AFU_ORTHOLOGUE AFUA_3G09500)-RELATED"/>
    <property type="match status" value="1"/>
</dbReference>
<dbReference type="SUPFAM" id="SSF55103">
    <property type="entry name" value="FAD-linked oxidases, C-terminal domain"/>
    <property type="match status" value="1"/>
</dbReference>
<proteinExistence type="predicted"/>
<dbReference type="Pfam" id="PF01565">
    <property type="entry name" value="FAD_binding_4"/>
    <property type="match status" value="1"/>
</dbReference>
<dbReference type="RefSeq" id="WP_137260182.1">
    <property type="nucleotide sequence ID" value="NZ_SZQL01000001.1"/>
</dbReference>
<dbReference type="GO" id="GO:0004458">
    <property type="term" value="F:D-lactate dehydrogenase (cytochrome) activity"/>
    <property type="evidence" value="ECO:0007669"/>
    <property type="project" value="TreeGrafter"/>
</dbReference>
<dbReference type="InterPro" id="IPR016164">
    <property type="entry name" value="FAD-linked_Oxase-like_C"/>
</dbReference>
<sequence>MNFQIMIDEFINAIGRDYVIEDKSYIHEAELTNYKTSASIALVLMPGNTEELRQCILIAKKYKQPVYTVSRGKNWGYGSRVPVTDNNVLIELKRLNRIVDFDEKHAYITVEPGVTFDQVFDFLREKNSELIISSTGGNRNSSMLANALERGIGTGLYAERFSNVCGLEVLLPNGDIIATSFERYGNYKTGKLFRWGLGPTLDGLFSQSNMGIVTKMTLWLMKTPPHLSLIFYKVNDITKLKLVIDELQLMAMEGLVRPTITLYNDIRIITSLVQYPFNQYSPEKTDADELMRQIKQSIPTLGQMVGDWNGEISIRAENEEHAAIQYKIVQERLKNYVEDFTITHTTKEEILKSFQEHYNAKEKNLAQPTLTSFLIKKYTGIPDNAAIRQTYWRKRSPMPADLNPDRDKCGLIWICPVVPFSGEDVLSAIAIIKEVIKKYAFEPAVSLQCTTERCINVIASFCWDREVAGEDEMAEKCYFEVSSLLNEKGYFSYRGSTLAMSKYSSDNNAYDTFVETLKNTIDPDGILSPGRYVAV</sequence>
<dbReference type="PANTHER" id="PTHR11748">
    <property type="entry name" value="D-LACTATE DEHYDROGENASE"/>
    <property type="match status" value="1"/>
</dbReference>
<dbReference type="OrthoDB" id="9767256at2"/>
<evidence type="ECO:0000256" key="1">
    <source>
        <dbReference type="ARBA" id="ARBA00022630"/>
    </source>
</evidence>
<keyword evidence="1" id="KW-0285">Flavoprotein</keyword>
<dbReference type="InterPro" id="IPR016170">
    <property type="entry name" value="Cytok_DH_C_sf"/>
</dbReference>